<dbReference type="Proteomes" id="UP000471633">
    <property type="component" value="Unassembled WGS sequence"/>
</dbReference>
<dbReference type="PANTHER" id="PTHR22793">
    <property type="entry name" value="MYOCARDIN-RELATED TRANSCRIPTION FACTOR-RELATED"/>
    <property type="match status" value="1"/>
</dbReference>
<evidence type="ECO:0000313" key="8">
    <source>
        <dbReference type="Proteomes" id="UP000471633"/>
    </source>
</evidence>
<dbReference type="GO" id="GO:0003713">
    <property type="term" value="F:transcription coactivator activity"/>
    <property type="evidence" value="ECO:0007669"/>
    <property type="project" value="TreeGrafter"/>
</dbReference>
<proteinExistence type="predicted"/>
<accession>A0A922S310</accession>
<dbReference type="OrthoDB" id="197676at2759"/>
<evidence type="ECO:0000256" key="1">
    <source>
        <dbReference type="ARBA" id="ARBA00004123"/>
    </source>
</evidence>
<keyword evidence="2" id="KW-0677">Repeat</keyword>
<dbReference type="GeneID" id="24596622"/>
<dbReference type="PROSITE" id="PS51073">
    <property type="entry name" value="RPEL"/>
    <property type="match status" value="2"/>
</dbReference>
<reference evidence="7" key="1">
    <citation type="journal article" date="2012" name="Nat. Genet.">
        <title>Whole-genome sequence of Schistosoma haematobium.</title>
        <authorList>
            <person name="Young N.D."/>
            <person name="Jex A.R."/>
            <person name="Li B."/>
            <person name="Liu S."/>
            <person name="Yang L."/>
            <person name="Xiong Z."/>
            <person name="Li Y."/>
            <person name="Cantacessi C."/>
            <person name="Hall R.S."/>
            <person name="Xu X."/>
            <person name="Chen F."/>
            <person name="Wu X."/>
            <person name="Zerlotini A."/>
            <person name="Oliveira G."/>
            <person name="Hofmann A."/>
            <person name="Zhang G."/>
            <person name="Fang X."/>
            <person name="Kang Y."/>
            <person name="Campbell B.E."/>
            <person name="Loukas A."/>
            <person name="Ranganathan S."/>
            <person name="Rollinson D."/>
            <person name="Rinaldi G."/>
            <person name="Brindley P.J."/>
            <person name="Yang H."/>
            <person name="Wang J."/>
            <person name="Wang J."/>
            <person name="Gasser R.B."/>
        </authorList>
    </citation>
    <scope>NUCLEOTIDE SEQUENCE</scope>
</reference>
<dbReference type="SMART" id="SM00707">
    <property type="entry name" value="RPEL"/>
    <property type="match status" value="3"/>
</dbReference>
<dbReference type="InterPro" id="IPR003034">
    <property type="entry name" value="SAP_dom"/>
</dbReference>
<keyword evidence="8" id="KW-1185">Reference proteome</keyword>
<reference evidence="7" key="4">
    <citation type="journal article" date="2022" name="PLoS Pathog.">
        <title>Chromosome-level genome of Schistosoma haematobium underpins genome-wide explorations of molecular variation.</title>
        <authorList>
            <person name="Stroehlein A.J."/>
            <person name="Korhonen P.K."/>
            <person name="Lee V.V."/>
            <person name="Ralph S.A."/>
            <person name="Mentink-Kane M."/>
            <person name="You H."/>
            <person name="McManus D.P."/>
            <person name="Tchuente L.T."/>
            <person name="Stothard J.R."/>
            <person name="Kaur P."/>
            <person name="Dudchenko O."/>
            <person name="Aiden E.L."/>
            <person name="Yang B."/>
            <person name="Yang H."/>
            <person name="Emery A.M."/>
            <person name="Webster B.L."/>
            <person name="Brindley P.J."/>
            <person name="Rollinson D."/>
            <person name="Chang B.C.H."/>
            <person name="Gasser R.B."/>
            <person name="Young N.D."/>
        </authorList>
    </citation>
    <scope>NUCLEOTIDE SEQUENCE</scope>
</reference>
<feature type="compositionally biased region" description="Polar residues" evidence="5">
    <location>
        <begin position="11"/>
        <end position="26"/>
    </location>
</feature>
<feature type="region of interest" description="Disordered" evidence="5">
    <location>
        <begin position="680"/>
        <end position="701"/>
    </location>
</feature>
<dbReference type="Gene3D" id="6.10.140.2040">
    <property type="match status" value="2"/>
</dbReference>
<dbReference type="GO" id="GO:0016301">
    <property type="term" value="F:kinase activity"/>
    <property type="evidence" value="ECO:0007669"/>
    <property type="project" value="UniProtKB-KW"/>
</dbReference>
<reference evidence="7" key="2">
    <citation type="journal article" date="2019" name="Gigascience">
        <title>High-quality Schistosoma haematobium genome achieved by single-molecule and long-range sequencing.</title>
        <authorList>
            <person name="Stroehlein A.J."/>
            <person name="Korhonen P.K."/>
            <person name="Chong T.M."/>
            <person name="Lim Y.L."/>
            <person name="Chan K.G."/>
            <person name="Webster B."/>
            <person name="Rollinson D."/>
            <person name="Brindley P.J."/>
            <person name="Gasser R.B."/>
            <person name="Young N.D."/>
        </authorList>
    </citation>
    <scope>NUCLEOTIDE SEQUENCE</scope>
</reference>
<dbReference type="CTD" id="24596622"/>
<gene>
    <name evidence="7" type="primary">MKL1_1</name>
    <name evidence="7" type="ORF">MS3_00003618</name>
</gene>
<feature type="repeat" description="RPEL" evidence="4">
    <location>
        <begin position="119"/>
        <end position="144"/>
    </location>
</feature>
<feature type="compositionally biased region" description="Low complexity" evidence="5">
    <location>
        <begin position="1063"/>
        <end position="1079"/>
    </location>
</feature>
<comment type="caution">
    <text evidence="7">The sequence shown here is derived from an EMBL/GenBank/DDBJ whole genome shotgun (WGS) entry which is preliminary data.</text>
</comment>
<keyword evidence="7" id="KW-0808">Transferase</keyword>
<feature type="repeat" description="RPEL" evidence="4">
    <location>
        <begin position="73"/>
        <end position="98"/>
    </location>
</feature>
<evidence type="ECO:0000256" key="2">
    <source>
        <dbReference type="ARBA" id="ARBA00022737"/>
    </source>
</evidence>
<evidence type="ECO:0000256" key="5">
    <source>
        <dbReference type="SAM" id="MobiDB-lite"/>
    </source>
</evidence>
<organism evidence="7 8">
    <name type="scientific">Schistosoma haematobium</name>
    <name type="common">Blood fluke</name>
    <dbReference type="NCBI Taxonomy" id="6185"/>
    <lineage>
        <taxon>Eukaryota</taxon>
        <taxon>Metazoa</taxon>
        <taxon>Spiralia</taxon>
        <taxon>Lophotrochozoa</taxon>
        <taxon>Platyhelminthes</taxon>
        <taxon>Trematoda</taxon>
        <taxon>Digenea</taxon>
        <taxon>Strigeidida</taxon>
        <taxon>Schistosomatoidea</taxon>
        <taxon>Schistosomatidae</taxon>
        <taxon>Schistosoma</taxon>
    </lineage>
</organism>
<protein>
    <submittedName>
        <fullName evidence="7">Kinase mkl1 MAPK-like protein</fullName>
    </submittedName>
</protein>
<dbReference type="PANTHER" id="PTHR22793:SF12">
    <property type="entry name" value="MYOCARDIN-RELATED TRANSCRIPTION FACTOR, ISOFORM H"/>
    <property type="match status" value="1"/>
</dbReference>
<reference evidence="7" key="3">
    <citation type="submission" date="2021-06" db="EMBL/GenBank/DDBJ databases">
        <title>Chromosome-level genome assembly for S. haematobium.</title>
        <authorList>
            <person name="Stroehlein A.J."/>
        </authorList>
    </citation>
    <scope>NUCLEOTIDE SEQUENCE</scope>
</reference>
<dbReference type="SMART" id="SM00513">
    <property type="entry name" value="SAP"/>
    <property type="match status" value="1"/>
</dbReference>
<dbReference type="GO" id="GO:0045944">
    <property type="term" value="P:positive regulation of transcription by RNA polymerase II"/>
    <property type="evidence" value="ECO:0007669"/>
    <property type="project" value="TreeGrafter"/>
</dbReference>
<dbReference type="InterPro" id="IPR004018">
    <property type="entry name" value="RPEL_repeat"/>
</dbReference>
<comment type="subcellular location">
    <subcellularLocation>
        <location evidence="1">Nucleus</location>
    </subcellularLocation>
</comment>
<evidence type="ECO:0000256" key="3">
    <source>
        <dbReference type="ARBA" id="ARBA00023242"/>
    </source>
</evidence>
<evidence type="ECO:0000256" key="4">
    <source>
        <dbReference type="PROSITE-ProRule" id="PRU00401"/>
    </source>
</evidence>
<dbReference type="PROSITE" id="PS50800">
    <property type="entry name" value="SAP"/>
    <property type="match status" value="1"/>
</dbReference>
<keyword evidence="7" id="KW-0418">Kinase</keyword>
<sequence length="1318" mass="145554">MPTDQVYRKSGSPQASTEVSSLQLNRTKNKEALEKSLKCRRSVKELVNQGILLNPSISHPDKVRQLQKAKTSDLLKRKIGQRPDRQYLISHHILRDDKPRTSPFVLEQCYNLEKSQLKETLAAKLISRPGSLELVEKGVLQVDPGVDSLIKQGSIQYPRVESVSLERISCERLQPIQELITIPPPPPLSSTTKAHCTNSGRVVSGRSRLINSNKTSTSRAIRDDTVVSKLGSLVFHQYCPDSSSSSSPSLANVSSFQQKQRVRELQQVEMLRLQDTARAHRLVEQELCERVSTCKKPLHEDTSFMDLTPNTFNNQMNSQLALSCTSSSMSLQVSPNPSNSIVCSKNQIGLSNQRTGSSKTLPLESNFNLPSLAHLTLTQLKGECKDRNLPRAGSKMQLMRLLNPYRREILVKYFPNSVMKQSEEIELGINGPLQFYHNANQTQSFVKRQDQHQKLLVNSEQPMMDMDVNLKDFDSSLLSQTKPVNLCTTVFSSGSTMPKDLQVYSDVVMRPDGSNVLFAQPCVSLRHSVSAPFFPEVSSNSSSGHTNHFQIPSTQGNISSTTLIPVTFVNDNTMSETDQISQIPVSTYELQFVQPTSKQSFVCMTPNVLSDNQTSSNGNLLHHHPLTSIPSSESGYIITSNQRLRLPLSIDNSVSSPYSESQTMHHTSVNNSLDNQSFSVYSPVATSNPTGSEGGGGGCTGFSTPSTTLHQIEEMWLRIRQLRRNIEQTKISQYSSNESETLSAPANLEYLQQEHNRLAVLCRLLIIERLDTLDEISANGTRFFESNDSSSSDFKIERNLLNSYLRRLGGSILTNSLSSPNTESILSTNSSSFLFEQSSCGHTTNYTTCNTLQTPEKMFSDSYPMTPESRFDDHGSVEFTDITTTSSNNNSSSHELFNHEQQLTLNNNDILNHHCDEDDDEQICSDLQNSPVSGHLKSCAYDNPLEQLPSPMTTDILFELWNSVVEDTSGQSMLTTNTVTTTGSTNLDSSNATLYNNNHHDISITNPNDLSNFYSVQSNNNTMNFTDASYHTVRNTTDNYKSSGNNTTSLSCSFISSSPVITSTTTTTTTTTSTANTTPSPIPASPPAALMRSIACSTVSPTTTVQSNINYPSMDRDQLPVQLSDSLGRIPVINHRSSPSNLQSNNFLHYPTFNSQTCIPSSNSLTPTTASTTMFNNHGNEMNPQSHPLLWSNLSHAADRILSVKKSGSSNVFSTTTDHINTNGKRVGFLHCTDKSSSHLCSMINFGSTSQNHIRQPTTEFLTDILLTSSSSSSSFNNNPSLSVAELMDTTTTTTTNTDFSSILSFPVSLNLNWSIGT</sequence>
<dbReference type="GO" id="GO:0005634">
    <property type="term" value="C:nucleus"/>
    <property type="evidence" value="ECO:0007669"/>
    <property type="project" value="UniProtKB-SubCell"/>
</dbReference>
<feature type="region of interest" description="Disordered" evidence="5">
    <location>
        <begin position="1"/>
        <end position="27"/>
    </location>
</feature>
<keyword evidence="3" id="KW-0539">Nucleus</keyword>
<dbReference type="EMBL" id="AMPZ03000002">
    <property type="protein sequence ID" value="KAH9591275.1"/>
    <property type="molecule type" value="Genomic_DNA"/>
</dbReference>
<dbReference type="KEGG" id="shx:MS3_00003618"/>
<evidence type="ECO:0000313" key="7">
    <source>
        <dbReference type="EMBL" id="KAH9591275.1"/>
    </source>
</evidence>
<feature type="region of interest" description="Disordered" evidence="5">
    <location>
        <begin position="1063"/>
        <end position="1086"/>
    </location>
</feature>
<evidence type="ECO:0000259" key="6">
    <source>
        <dbReference type="PROSITE" id="PS50800"/>
    </source>
</evidence>
<dbReference type="InterPro" id="IPR043451">
    <property type="entry name" value="Myocardin-like"/>
</dbReference>
<dbReference type="RefSeq" id="XP_051071521.1">
    <property type="nucleotide sequence ID" value="XM_051211458.1"/>
</dbReference>
<name>A0A922S310_SCHHA</name>
<feature type="domain" description="SAP" evidence="6">
    <location>
        <begin position="372"/>
        <end position="406"/>
    </location>
</feature>